<proteinExistence type="predicted"/>
<sequence>MSLGVWDSITMLANLHMRTRLRARLDTPSPLELIAYSIKKRLRAQNAGDHGGEERSQATRMNVTREVACNDVDINLMNRHTEVQSPVLGGT</sequence>
<comment type="caution">
    <text evidence="2">The sequence shown here is derived from an EMBL/GenBank/DDBJ whole genome shotgun (WGS) entry which is preliminary data.</text>
</comment>
<dbReference type="OrthoDB" id="2738831at2759"/>
<dbReference type="AlphaFoldDB" id="A0A9P6AJN0"/>
<reference evidence="2" key="1">
    <citation type="journal article" date="2020" name="Nat. Commun.">
        <title>Large-scale genome sequencing of mycorrhizal fungi provides insights into the early evolution of symbiotic traits.</title>
        <authorList>
            <person name="Miyauchi S."/>
            <person name="Kiss E."/>
            <person name="Kuo A."/>
            <person name="Drula E."/>
            <person name="Kohler A."/>
            <person name="Sanchez-Garcia M."/>
            <person name="Morin E."/>
            <person name="Andreopoulos B."/>
            <person name="Barry K.W."/>
            <person name="Bonito G."/>
            <person name="Buee M."/>
            <person name="Carver A."/>
            <person name="Chen C."/>
            <person name="Cichocki N."/>
            <person name="Clum A."/>
            <person name="Culley D."/>
            <person name="Crous P.W."/>
            <person name="Fauchery L."/>
            <person name="Girlanda M."/>
            <person name="Hayes R.D."/>
            <person name="Keri Z."/>
            <person name="LaButti K."/>
            <person name="Lipzen A."/>
            <person name="Lombard V."/>
            <person name="Magnuson J."/>
            <person name="Maillard F."/>
            <person name="Murat C."/>
            <person name="Nolan M."/>
            <person name="Ohm R.A."/>
            <person name="Pangilinan J."/>
            <person name="Pereira M.F."/>
            <person name="Perotto S."/>
            <person name="Peter M."/>
            <person name="Pfister S."/>
            <person name="Riley R."/>
            <person name="Sitrit Y."/>
            <person name="Stielow J.B."/>
            <person name="Szollosi G."/>
            <person name="Zifcakova L."/>
            <person name="Stursova M."/>
            <person name="Spatafora J.W."/>
            <person name="Tedersoo L."/>
            <person name="Vaario L.M."/>
            <person name="Yamada A."/>
            <person name="Yan M."/>
            <person name="Wang P."/>
            <person name="Xu J."/>
            <person name="Bruns T."/>
            <person name="Baldrian P."/>
            <person name="Vilgalys R."/>
            <person name="Dunand C."/>
            <person name="Henrissat B."/>
            <person name="Grigoriev I.V."/>
            <person name="Hibbett D."/>
            <person name="Nagy L.G."/>
            <person name="Martin F.M."/>
        </authorList>
    </citation>
    <scope>NUCLEOTIDE SEQUENCE</scope>
    <source>
        <strain evidence="2">UP504</strain>
    </source>
</reference>
<dbReference type="Proteomes" id="UP000886523">
    <property type="component" value="Unassembled WGS sequence"/>
</dbReference>
<evidence type="ECO:0000313" key="3">
    <source>
        <dbReference type="Proteomes" id="UP000886523"/>
    </source>
</evidence>
<accession>A0A9P6AJN0</accession>
<gene>
    <name evidence="2" type="ORF">BS47DRAFT_350440</name>
</gene>
<name>A0A9P6AJN0_9AGAM</name>
<dbReference type="EMBL" id="MU129091">
    <property type="protein sequence ID" value="KAF9507065.1"/>
    <property type="molecule type" value="Genomic_DNA"/>
</dbReference>
<protein>
    <submittedName>
        <fullName evidence="2">Uncharacterized protein</fullName>
    </submittedName>
</protein>
<feature type="region of interest" description="Disordered" evidence="1">
    <location>
        <begin position="44"/>
        <end position="64"/>
    </location>
</feature>
<evidence type="ECO:0000256" key="1">
    <source>
        <dbReference type="SAM" id="MobiDB-lite"/>
    </source>
</evidence>
<organism evidence="2 3">
    <name type="scientific">Hydnum rufescens UP504</name>
    <dbReference type="NCBI Taxonomy" id="1448309"/>
    <lineage>
        <taxon>Eukaryota</taxon>
        <taxon>Fungi</taxon>
        <taxon>Dikarya</taxon>
        <taxon>Basidiomycota</taxon>
        <taxon>Agaricomycotina</taxon>
        <taxon>Agaricomycetes</taxon>
        <taxon>Cantharellales</taxon>
        <taxon>Hydnaceae</taxon>
        <taxon>Hydnum</taxon>
    </lineage>
</organism>
<evidence type="ECO:0000313" key="2">
    <source>
        <dbReference type="EMBL" id="KAF9507065.1"/>
    </source>
</evidence>
<keyword evidence="3" id="KW-1185">Reference proteome</keyword>